<accession>A0ABT9FGQ2</accession>
<dbReference type="RefSeq" id="WP_305472625.1">
    <property type="nucleotide sequence ID" value="NZ_JAUYVT010000014.1"/>
</dbReference>
<organism evidence="1 2">
    <name type="scientific">Pseudoalteromonas marina</name>
    <dbReference type="NCBI Taxonomy" id="267375"/>
    <lineage>
        <taxon>Bacteria</taxon>
        <taxon>Pseudomonadati</taxon>
        <taxon>Pseudomonadota</taxon>
        <taxon>Gammaproteobacteria</taxon>
        <taxon>Alteromonadales</taxon>
        <taxon>Pseudoalteromonadaceae</taxon>
        <taxon>Pseudoalteromonas</taxon>
    </lineage>
</organism>
<protein>
    <recommendedName>
        <fullName evidence="3">STAS domain-containing protein</fullName>
    </recommendedName>
</protein>
<comment type="caution">
    <text evidence="1">The sequence shown here is derived from an EMBL/GenBank/DDBJ whole genome shotgun (WGS) entry which is preliminary data.</text>
</comment>
<gene>
    <name evidence="1" type="ORF">Q8W34_14525</name>
</gene>
<proteinExistence type="predicted"/>
<sequence>MHKLITTTEASQAVIRLKEIVNESNKKNIIIDLSNTLSQKDLPELKKIGITKIKNISACALKLYYVSKLKLFLELTLPLLCRKTTTQKKISDKVIASAIKINKTKPQTKEHEIIRKLINTLCGRSALLNKIFTQNFIQANTVIVNVDTANRHDFYYLQIMLKLNTENTNSEPSIYILDVEGEFQKNASFAAILSNITNTKSSTTSPIHYITCENKVEQKIKPRFFENLKKPNTKLG</sequence>
<evidence type="ECO:0000313" key="1">
    <source>
        <dbReference type="EMBL" id="MDP2565859.1"/>
    </source>
</evidence>
<name>A0ABT9FGQ2_9GAMM</name>
<reference evidence="1" key="1">
    <citation type="submission" date="2023-07" db="EMBL/GenBank/DDBJ databases">
        <title>Genome content predicts the carbon catabolic preferences of heterotrophic bacteria.</title>
        <authorList>
            <person name="Gralka M."/>
        </authorList>
    </citation>
    <scope>NUCLEOTIDE SEQUENCE</scope>
    <source>
        <strain evidence="1">4G09</strain>
    </source>
</reference>
<evidence type="ECO:0000313" key="2">
    <source>
        <dbReference type="Proteomes" id="UP001177212"/>
    </source>
</evidence>
<evidence type="ECO:0008006" key="3">
    <source>
        <dbReference type="Google" id="ProtNLM"/>
    </source>
</evidence>
<dbReference type="EMBL" id="JAUYVT010000014">
    <property type="protein sequence ID" value="MDP2565859.1"/>
    <property type="molecule type" value="Genomic_DNA"/>
</dbReference>
<keyword evidence="2" id="KW-1185">Reference proteome</keyword>
<dbReference type="Proteomes" id="UP001177212">
    <property type="component" value="Unassembled WGS sequence"/>
</dbReference>